<dbReference type="OrthoDB" id="5350472at2759"/>
<evidence type="ECO:0000256" key="1">
    <source>
        <dbReference type="SAM" id="MobiDB-lite"/>
    </source>
</evidence>
<feature type="compositionally biased region" description="Low complexity" evidence="1">
    <location>
        <begin position="1"/>
        <end position="12"/>
    </location>
</feature>
<dbReference type="AlphaFoldDB" id="A0A9W9W5H2"/>
<reference evidence="2" key="1">
    <citation type="submission" date="2022-12" db="EMBL/GenBank/DDBJ databases">
        <authorList>
            <person name="Petersen C."/>
        </authorList>
    </citation>
    <scope>NUCLEOTIDE SEQUENCE</scope>
    <source>
        <strain evidence="2">IBT 29677</strain>
    </source>
</reference>
<proteinExistence type="predicted"/>
<evidence type="ECO:0000313" key="3">
    <source>
        <dbReference type="Proteomes" id="UP001147747"/>
    </source>
</evidence>
<keyword evidence="3" id="KW-1185">Reference proteome</keyword>
<dbReference type="EMBL" id="JAPZBU010000005">
    <property type="protein sequence ID" value="KAJ5403800.1"/>
    <property type="molecule type" value="Genomic_DNA"/>
</dbReference>
<name>A0A9W9W5H2_9EURO</name>
<dbReference type="Proteomes" id="UP001147747">
    <property type="component" value="Unassembled WGS sequence"/>
</dbReference>
<evidence type="ECO:0000313" key="2">
    <source>
        <dbReference type="EMBL" id="KAJ5403800.1"/>
    </source>
</evidence>
<sequence length="114" mass="12894">MSSSPAESPAKSSIKKSDSDIPIGIEDDWESPNDIGPVVAHAFGLGPVRPILEDKLGMTQIIQSGDKFFMWDEMNNDIYEFACQDVGEIYRALHHRELQKLDKWLLKEITPLIH</sequence>
<organism evidence="2 3">
    <name type="scientific">Penicillium cosmopolitanum</name>
    <dbReference type="NCBI Taxonomy" id="1131564"/>
    <lineage>
        <taxon>Eukaryota</taxon>
        <taxon>Fungi</taxon>
        <taxon>Dikarya</taxon>
        <taxon>Ascomycota</taxon>
        <taxon>Pezizomycotina</taxon>
        <taxon>Eurotiomycetes</taxon>
        <taxon>Eurotiomycetidae</taxon>
        <taxon>Eurotiales</taxon>
        <taxon>Aspergillaceae</taxon>
        <taxon>Penicillium</taxon>
    </lineage>
</organism>
<gene>
    <name evidence="2" type="ORF">N7509_003671</name>
</gene>
<comment type="caution">
    <text evidence="2">The sequence shown here is derived from an EMBL/GenBank/DDBJ whole genome shotgun (WGS) entry which is preliminary data.</text>
</comment>
<reference evidence="2" key="2">
    <citation type="journal article" date="2023" name="IMA Fungus">
        <title>Comparative genomic study of the Penicillium genus elucidates a diverse pangenome and 15 lateral gene transfer events.</title>
        <authorList>
            <person name="Petersen C."/>
            <person name="Sorensen T."/>
            <person name="Nielsen M.R."/>
            <person name="Sondergaard T.E."/>
            <person name="Sorensen J.L."/>
            <person name="Fitzpatrick D.A."/>
            <person name="Frisvad J.C."/>
            <person name="Nielsen K.L."/>
        </authorList>
    </citation>
    <scope>NUCLEOTIDE SEQUENCE</scope>
    <source>
        <strain evidence="2">IBT 29677</strain>
    </source>
</reference>
<dbReference type="RefSeq" id="XP_056491042.1">
    <property type="nucleotide sequence ID" value="XM_056628308.1"/>
</dbReference>
<feature type="region of interest" description="Disordered" evidence="1">
    <location>
        <begin position="1"/>
        <end position="32"/>
    </location>
</feature>
<accession>A0A9W9W5H2</accession>
<protein>
    <submittedName>
        <fullName evidence="2">Uncharacterized protein</fullName>
    </submittedName>
</protein>
<dbReference type="GeneID" id="81367288"/>